<dbReference type="SMART" id="SM00692">
    <property type="entry name" value="DM3"/>
    <property type="match status" value="1"/>
</dbReference>
<dbReference type="InterPro" id="IPR026516">
    <property type="entry name" value="THAP1/10"/>
</dbReference>
<organism evidence="15 16">
    <name type="scientific">Ooceraea biroi</name>
    <name type="common">Clonal raider ant</name>
    <name type="synonym">Cerapachys biroi</name>
    <dbReference type="NCBI Taxonomy" id="2015173"/>
    <lineage>
        <taxon>Eukaryota</taxon>
        <taxon>Metazoa</taxon>
        <taxon>Ecdysozoa</taxon>
        <taxon>Arthropoda</taxon>
        <taxon>Hexapoda</taxon>
        <taxon>Insecta</taxon>
        <taxon>Pterygota</taxon>
        <taxon>Neoptera</taxon>
        <taxon>Endopterygota</taxon>
        <taxon>Hymenoptera</taxon>
        <taxon>Apocrita</taxon>
        <taxon>Aculeata</taxon>
        <taxon>Formicoidea</taxon>
        <taxon>Formicidae</taxon>
        <taxon>Dorylinae</taxon>
        <taxon>Ooceraea</taxon>
    </lineage>
</organism>
<evidence type="ECO:0000256" key="4">
    <source>
        <dbReference type="ARBA" id="ARBA00022771"/>
    </source>
</evidence>
<keyword evidence="3" id="KW-0479">Metal-binding</keyword>
<dbReference type="InterPro" id="IPR038441">
    <property type="entry name" value="THAP_Znf_sf"/>
</dbReference>
<dbReference type="PANTHER" id="PTHR46600:SF1">
    <property type="entry name" value="THAP DOMAIN-CONTAINING PROTEIN 1"/>
    <property type="match status" value="1"/>
</dbReference>
<protein>
    <recommendedName>
        <fullName evidence="14">THAP-type domain-containing protein</fullName>
    </recommendedName>
</protein>
<dbReference type="GO" id="GO:0005654">
    <property type="term" value="C:nucleoplasm"/>
    <property type="evidence" value="ECO:0007669"/>
    <property type="project" value="UniProtKB-SubCell"/>
</dbReference>
<evidence type="ECO:0000256" key="8">
    <source>
        <dbReference type="ARBA" id="ARBA00023125"/>
    </source>
</evidence>
<keyword evidence="9" id="KW-0804">Transcription</keyword>
<evidence type="ECO:0000313" key="16">
    <source>
        <dbReference type="Proteomes" id="UP000279307"/>
    </source>
</evidence>
<dbReference type="InterPro" id="IPR006612">
    <property type="entry name" value="THAP_Znf"/>
</dbReference>
<dbReference type="SUPFAM" id="SSF57716">
    <property type="entry name" value="Glucocorticoid receptor-like (DNA-binding domain)"/>
    <property type="match status" value="1"/>
</dbReference>
<evidence type="ECO:0000256" key="9">
    <source>
        <dbReference type="ARBA" id="ARBA00023163"/>
    </source>
</evidence>
<evidence type="ECO:0000256" key="10">
    <source>
        <dbReference type="ARBA" id="ARBA00023242"/>
    </source>
</evidence>
<keyword evidence="10" id="KW-0539">Nucleus</keyword>
<evidence type="ECO:0000256" key="1">
    <source>
        <dbReference type="ARBA" id="ARBA00004642"/>
    </source>
</evidence>
<keyword evidence="11" id="KW-0131">Cell cycle</keyword>
<comment type="subcellular location">
    <subcellularLocation>
        <location evidence="1">Nucleus</location>
        <location evidence="1">Nucleoplasm</location>
    </subcellularLocation>
</comment>
<evidence type="ECO:0000256" key="5">
    <source>
        <dbReference type="ARBA" id="ARBA00022833"/>
    </source>
</evidence>
<dbReference type="AlphaFoldDB" id="A0A3L8DBX8"/>
<keyword evidence="6" id="KW-0805">Transcription regulation</keyword>
<dbReference type="EMBL" id="QOIP01000010">
    <property type="protein sequence ID" value="RLU18020.1"/>
    <property type="molecule type" value="Genomic_DNA"/>
</dbReference>
<accession>A0A3L8DBX8</accession>
<name>A0A3L8DBX8_OOCBI</name>
<evidence type="ECO:0000256" key="11">
    <source>
        <dbReference type="ARBA" id="ARBA00023306"/>
    </source>
</evidence>
<evidence type="ECO:0000256" key="3">
    <source>
        <dbReference type="ARBA" id="ARBA00022723"/>
    </source>
</evidence>
<dbReference type="GO" id="GO:0043565">
    <property type="term" value="F:sequence-specific DNA binding"/>
    <property type="evidence" value="ECO:0007669"/>
    <property type="project" value="InterPro"/>
</dbReference>
<evidence type="ECO:0000256" key="7">
    <source>
        <dbReference type="ARBA" id="ARBA00023054"/>
    </source>
</evidence>
<evidence type="ECO:0000259" key="14">
    <source>
        <dbReference type="PROSITE" id="PS50950"/>
    </source>
</evidence>
<gene>
    <name evidence="15" type="ORF">DMN91_010262</name>
</gene>
<dbReference type="GO" id="GO:0008270">
    <property type="term" value="F:zinc ion binding"/>
    <property type="evidence" value="ECO:0007669"/>
    <property type="project" value="UniProtKB-KW"/>
</dbReference>
<feature type="region of interest" description="Disordered" evidence="13">
    <location>
        <begin position="283"/>
        <end position="309"/>
    </location>
</feature>
<dbReference type="Pfam" id="PF05485">
    <property type="entry name" value="THAP"/>
    <property type="match status" value="1"/>
</dbReference>
<dbReference type="OrthoDB" id="6496718at2759"/>
<evidence type="ECO:0000256" key="13">
    <source>
        <dbReference type="SAM" id="MobiDB-lite"/>
    </source>
</evidence>
<sequence length="322" mass="35902">MVVYCYVEVCTSTLYKKKSQENQEPVSFHKFPSDPNLRAQWIKALVEGNHQLNADTLPQNPKICNLHFRMQEVEKTGFMHLRLKPKSVPSIFPNARRESTAICQLVEDPNLKASQCNNALLTEPVEIVQSVLPIPGKLVNYKEFDQHGVTDDQQETEITIEQMFATPQKRLRYTEDEPISTTPKKTAQVAACLKALGSGISDLLQLQPSLLSEDIIKKSLTKLAECMHLLADHHYRLSLARQAFIKSYLTFVGKTAADCSSVDAWLFGASFAEEFKSARGPGSPYIVDGSPAESHAQIEPQPNSPVPLQISNSLVNQVPRVS</sequence>
<keyword evidence="7" id="KW-0175">Coiled coil</keyword>
<evidence type="ECO:0000256" key="12">
    <source>
        <dbReference type="PROSITE-ProRule" id="PRU00309"/>
    </source>
</evidence>
<dbReference type="Proteomes" id="UP000279307">
    <property type="component" value="Chromosome 10"/>
</dbReference>
<reference evidence="15 16" key="1">
    <citation type="journal article" date="2018" name="Genome Res.">
        <title>The genomic architecture and molecular evolution of ant odorant receptors.</title>
        <authorList>
            <person name="McKenzie S.K."/>
            <person name="Kronauer D.J.C."/>
        </authorList>
    </citation>
    <scope>NUCLEOTIDE SEQUENCE [LARGE SCALE GENOMIC DNA]</scope>
    <source>
        <strain evidence="15">Clonal line C1</strain>
    </source>
</reference>
<keyword evidence="5" id="KW-0862">Zinc</keyword>
<evidence type="ECO:0000256" key="2">
    <source>
        <dbReference type="ARBA" id="ARBA00006177"/>
    </source>
</evidence>
<keyword evidence="4 12" id="KW-0863">Zinc-finger</keyword>
<evidence type="ECO:0000256" key="6">
    <source>
        <dbReference type="ARBA" id="ARBA00023015"/>
    </source>
</evidence>
<proteinExistence type="inferred from homology"/>
<feature type="domain" description="THAP-type" evidence="14">
    <location>
        <begin position="1"/>
        <end position="92"/>
    </location>
</feature>
<comment type="caution">
    <text evidence="15">The sequence shown here is derived from an EMBL/GenBank/DDBJ whole genome shotgun (WGS) entry which is preliminary data.</text>
</comment>
<evidence type="ECO:0000313" key="15">
    <source>
        <dbReference type="EMBL" id="RLU18020.1"/>
    </source>
</evidence>
<comment type="similarity">
    <text evidence="2">Belongs to the THAP1 family.</text>
</comment>
<dbReference type="SMART" id="SM00980">
    <property type="entry name" value="THAP"/>
    <property type="match status" value="1"/>
</dbReference>
<dbReference type="Gene3D" id="6.20.210.20">
    <property type="entry name" value="THAP domain"/>
    <property type="match status" value="1"/>
</dbReference>
<keyword evidence="8 12" id="KW-0238">DNA-binding</keyword>
<dbReference type="PROSITE" id="PS50950">
    <property type="entry name" value="ZF_THAP"/>
    <property type="match status" value="1"/>
</dbReference>
<dbReference type="PANTHER" id="PTHR46600">
    <property type="entry name" value="THAP DOMAIN-CONTAINING"/>
    <property type="match status" value="1"/>
</dbReference>